<proteinExistence type="inferred from homology"/>
<dbReference type="CDD" id="cd00254">
    <property type="entry name" value="LT-like"/>
    <property type="match status" value="1"/>
</dbReference>
<evidence type="ECO:0000313" key="5">
    <source>
        <dbReference type="Proteomes" id="UP000192569"/>
    </source>
</evidence>
<protein>
    <submittedName>
        <fullName evidence="4">Transglycosylase SLT domain-containing protein</fullName>
    </submittedName>
</protein>
<feature type="region of interest" description="Disordered" evidence="2">
    <location>
        <begin position="49"/>
        <end position="68"/>
    </location>
</feature>
<gene>
    <name evidence="4" type="ORF">SAMN00808754_1554</name>
</gene>
<dbReference type="EMBL" id="LT838272">
    <property type="protein sequence ID" value="SMB96606.1"/>
    <property type="molecule type" value="Genomic_DNA"/>
</dbReference>
<dbReference type="InterPro" id="IPR000189">
    <property type="entry name" value="Transglyc_AS"/>
</dbReference>
<sequence length="222" mass="23000">MAQLDISLAAKVASACAQARTAQAVSSTLRETGTTGSFWVILAETLSRKDTSGSGTVNGSDPVMGGRPECGQGRCPPGLRPIFEAAARETGLPVALLEAVAEAESGFNPRAVSPAGAAGLMQLMPSTARALGVTDVFDPWQNVLAGARYLRGLLDRFGSLELALAAYNAGPGAVEKWGGVPRYRETRSYVSKILASLGRDPGGAPPCSAVPATKNAVWVWSR</sequence>
<dbReference type="PANTHER" id="PTHR37423">
    <property type="entry name" value="SOLUBLE LYTIC MUREIN TRANSGLYCOSYLASE-RELATED"/>
    <property type="match status" value="1"/>
</dbReference>
<comment type="similarity">
    <text evidence="1">Belongs to the transglycosylase Slt family.</text>
</comment>
<accession>A0A1W1VTF5</accession>
<dbReference type="PANTHER" id="PTHR37423:SF2">
    <property type="entry name" value="MEMBRANE-BOUND LYTIC MUREIN TRANSGLYCOSYLASE C"/>
    <property type="match status" value="1"/>
</dbReference>
<reference evidence="4 5" key="1">
    <citation type="submission" date="2017-04" db="EMBL/GenBank/DDBJ databases">
        <authorList>
            <person name="Afonso C.L."/>
            <person name="Miller P.J."/>
            <person name="Scott M.A."/>
            <person name="Spackman E."/>
            <person name="Goraichik I."/>
            <person name="Dimitrov K.M."/>
            <person name="Suarez D.L."/>
            <person name="Swayne D.E."/>
        </authorList>
    </citation>
    <scope>NUCLEOTIDE SEQUENCE [LARGE SCALE GENOMIC DNA]</scope>
    <source>
        <strain evidence="4 5">ToBE</strain>
    </source>
</reference>
<dbReference type="PROSITE" id="PS00922">
    <property type="entry name" value="TRANSGLYCOSYLASE"/>
    <property type="match status" value="1"/>
</dbReference>
<dbReference type="GO" id="GO:0000270">
    <property type="term" value="P:peptidoglycan metabolic process"/>
    <property type="evidence" value="ECO:0007669"/>
    <property type="project" value="InterPro"/>
</dbReference>
<dbReference type="Proteomes" id="UP000192569">
    <property type="component" value="Chromosome I"/>
</dbReference>
<dbReference type="GO" id="GO:0008933">
    <property type="term" value="F:peptidoglycan lytic transglycosylase activity"/>
    <property type="evidence" value="ECO:0007669"/>
    <property type="project" value="InterPro"/>
</dbReference>
<evidence type="ECO:0000313" key="4">
    <source>
        <dbReference type="EMBL" id="SMB96606.1"/>
    </source>
</evidence>
<feature type="domain" description="Transglycosylase SLT" evidence="3">
    <location>
        <begin position="83"/>
        <end position="186"/>
    </location>
</feature>
<dbReference type="STRING" id="698762.SAMN00808754_1554"/>
<evidence type="ECO:0000256" key="2">
    <source>
        <dbReference type="SAM" id="MobiDB-lite"/>
    </source>
</evidence>
<dbReference type="InterPro" id="IPR008258">
    <property type="entry name" value="Transglycosylase_SLT_dom_1"/>
</dbReference>
<name>A0A1W1VTF5_9FIRM</name>
<evidence type="ECO:0000256" key="1">
    <source>
        <dbReference type="ARBA" id="ARBA00007734"/>
    </source>
</evidence>
<dbReference type="Gene3D" id="1.10.530.10">
    <property type="match status" value="1"/>
</dbReference>
<dbReference type="Pfam" id="PF01464">
    <property type="entry name" value="SLT"/>
    <property type="match status" value="1"/>
</dbReference>
<keyword evidence="5" id="KW-1185">Reference proteome</keyword>
<dbReference type="AlphaFoldDB" id="A0A1W1VTF5"/>
<dbReference type="InterPro" id="IPR023346">
    <property type="entry name" value="Lysozyme-like_dom_sf"/>
</dbReference>
<dbReference type="SUPFAM" id="SSF53955">
    <property type="entry name" value="Lysozyme-like"/>
    <property type="match status" value="1"/>
</dbReference>
<organism evidence="4 5">
    <name type="scientific">Thermanaeromonas toyohensis ToBE</name>
    <dbReference type="NCBI Taxonomy" id="698762"/>
    <lineage>
        <taxon>Bacteria</taxon>
        <taxon>Bacillati</taxon>
        <taxon>Bacillota</taxon>
        <taxon>Clostridia</taxon>
        <taxon>Neomoorellales</taxon>
        <taxon>Neomoorellaceae</taxon>
        <taxon>Thermanaeromonas</taxon>
    </lineage>
</organism>
<evidence type="ECO:0000259" key="3">
    <source>
        <dbReference type="Pfam" id="PF01464"/>
    </source>
</evidence>
<dbReference type="GO" id="GO:0016020">
    <property type="term" value="C:membrane"/>
    <property type="evidence" value="ECO:0007669"/>
    <property type="project" value="InterPro"/>
</dbReference>
<dbReference type="OrthoDB" id="9815002at2"/>